<keyword evidence="3" id="KW-0812">Transmembrane</keyword>
<evidence type="ECO:0000313" key="5">
    <source>
        <dbReference type="Proteomes" id="UP000001887"/>
    </source>
</evidence>
<keyword evidence="3" id="KW-1133">Transmembrane helix</keyword>
<keyword evidence="1" id="KW-0645">Protease</keyword>
<keyword evidence="3" id="KW-0472">Membrane</keyword>
<dbReference type="GO" id="GO:0004252">
    <property type="term" value="F:serine-type endopeptidase activity"/>
    <property type="evidence" value="ECO:0007669"/>
    <property type="project" value="InterPro"/>
</dbReference>
<dbReference type="HOGENOM" id="CLU_547317_0_0_0"/>
<keyword evidence="5" id="KW-1185">Reference proteome</keyword>
<dbReference type="Pfam" id="PF13365">
    <property type="entry name" value="Trypsin_2"/>
    <property type="match status" value="1"/>
</dbReference>
<gene>
    <name evidence="4" type="ordered locus">Psta_2192</name>
</gene>
<dbReference type="PRINTS" id="PR00834">
    <property type="entry name" value="PROTEASES2C"/>
</dbReference>
<dbReference type="AlphaFoldDB" id="D2R2M4"/>
<sequence length="498" mass="53177">MTNTPAEIATGPSLPVRPRRTLLGFVLRSIVLLLLLAPVAYAVYVGAKTALSRGIPASPSGGNGRGTEAALRAPANVVASGTIQPLGVSGRGSTQLAEQILASVVILEEDGPSGLTPVGSGFVVGEHGKIVTSLHVAVEMTAGVARFQDGRVFEIEGYLGSSKVHDLAILQLKGATTGLVPLQLAKDEPAPLAPILAVGHPQGLAFSLADGAVSRVIATEEMPDASRQWVKTLTGTDTKSRWIQHTAKLSDGNSGGPLVNTQGEVLGVNTWVDRQTGFGYAIASRAIHELLEEVRDNPLPLVELATSEARLRSQLWNASASRLERLARDAKTMRYLPESDTDRQLLGELAWCITLANNPEQFAKTESKGEQFVDLARAADRAVADLKRYKWGDGVQLILVNEWAVSQVFRPHAGVFAFVVVRRMVEGARGEAALIVEIAGYQQELLLPLESKLDVPKPGTNLLIIGVNRDGQSVRYGDNPLQPRVAPVIYAPILLPLE</sequence>
<dbReference type="SUPFAM" id="SSF50494">
    <property type="entry name" value="Trypsin-like serine proteases"/>
    <property type="match status" value="1"/>
</dbReference>
<dbReference type="STRING" id="530564.Psta_2192"/>
<evidence type="ECO:0000313" key="4">
    <source>
        <dbReference type="EMBL" id="ADB16864.1"/>
    </source>
</evidence>
<evidence type="ECO:0000256" key="1">
    <source>
        <dbReference type="ARBA" id="ARBA00022670"/>
    </source>
</evidence>
<organism evidence="4 5">
    <name type="scientific">Pirellula staleyi (strain ATCC 27377 / DSM 6068 / ICPB 4128)</name>
    <name type="common">Pirella staleyi</name>
    <dbReference type="NCBI Taxonomy" id="530564"/>
    <lineage>
        <taxon>Bacteria</taxon>
        <taxon>Pseudomonadati</taxon>
        <taxon>Planctomycetota</taxon>
        <taxon>Planctomycetia</taxon>
        <taxon>Pirellulales</taxon>
        <taxon>Pirellulaceae</taxon>
        <taxon>Pirellula</taxon>
    </lineage>
</organism>
<dbReference type="PANTHER" id="PTHR43343:SF3">
    <property type="entry name" value="PROTEASE DO-LIKE 8, CHLOROPLASTIC"/>
    <property type="match status" value="1"/>
</dbReference>
<dbReference type="KEGG" id="psl:Psta_2192"/>
<evidence type="ECO:0000256" key="2">
    <source>
        <dbReference type="ARBA" id="ARBA00022801"/>
    </source>
</evidence>
<dbReference type="EMBL" id="CP001848">
    <property type="protein sequence ID" value="ADB16864.1"/>
    <property type="molecule type" value="Genomic_DNA"/>
</dbReference>
<dbReference type="GO" id="GO:0006508">
    <property type="term" value="P:proteolysis"/>
    <property type="evidence" value="ECO:0007669"/>
    <property type="project" value="UniProtKB-KW"/>
</dbReference>
<dbReference type="Proteomes" id="UP000001887">
    <property type="component" value="Chromosome"/>
</dbReference>
<keyword evidence="2" id="KW-0378">Hydrolase</keyword>
<name>D2R2M4_PIRSD</name>
<dbReference type="OrthoDB" id="267676at2"/>
<evidence type="ECO:0000256" key="3">
    <source>
        <dbReference type="SAM" id="Phobius"/>
    </source>
</evidence>
<dbReference type="eggNOG" id="COG0265">
    <property type="taxonomic scope" value="Bacteria"/>
</dbReference>
<protein>
    <submittedName>
        <fullName evidence="4">Peptidase S1 and S6 chymotrypsin/Hap</fullName>
    </submittedName>
</protein>
<dbReference type="PANTHER" id="PTHR43343">
    <property type="entry name" value="PEPTIDASE S12"/>
    <property type="match status" value="1"/>
</dbReference>
<dbReference type="InterPro" id="IPR051201">
    <property type="entry name" value="Chloro_Bact_Ser_Proteases"/>
</dbReference>
<feature type="transmembrane region" description="Helical" evidence="3">
    <location>
        <begin position="22"/>
        <end position="44"/>
    </location>
</feature>
<accession>D2R2M4</accession>
<proteinExistence type="predicted"/>
<dbReference type="InterPro" id="IPR001940">
    <property type="entry name" value="Peptidase_S1C"/>
</dbReference>
<reference evidence="4 5" key="1">
    <citation type="journal article" date="2009" name="Stand. Genomic Sci.">
        <title>Complete genome sequence of Pirellula staleyi type strain (ATCC 27377).</title>
        <authorList>
            <person name="Clum A."/>
            <person name="Tindall B.J."/>
            <person name="Sikorski J."/>
            <person name="Ivanova N."/>
            <person name="Mavrommatis K."/>
            <person name="Lucas S."/>
            <person name="Glavina del Rio T."/>
            <person name="Nolan M."/>
            <person name="Chen F."/>
            <person name="Tice H."/>
            <person name="Pitluck S."/>
            <person name="Cheng J.F."/>
            <person name="Chertkov O."/>
            <person name="Brettin T."/>
            <person name="Han C."/>
            <person name="Detter J.C."/>
            <person name="Kuske C."/>
            <person name="Bruce D."/>
            <person name="Goodwin L."/>
            <person name="Ovchinikova G."/>
            <person name="Pati A."/>
            <person name="Mikhailova N."/>
            <person name="Chen A."/>
            <person name="Palaniappan K."/>
            <person name="Land M."/>
            <person name="Hauser L."/>
            <person name="Chang Y.J."/>
            <person name="Jeffries C.D."/>
            <person name="Chain P."/>
            <person name="Rohde M."/>
            <person name="Goker M."/>
            <person name="Bristow J."/>
            <person name="Eisen J.A."/>
            <person name="Markowitz V."/>
            <person name="Hugenholtz P."/>
            <person name="Kyrpides N.C."/>
            <person name="Klenk H.P."/>
            <person name="Lapidus A."/>
        </authorList>
    </citation>
    <scope>NUCLEOTIDE SEQUENCE [LARGE SCALE GENOMIC DNA]</scope>
    <source>
        <strain evidence="5">ATCC 27377 / DSM 6068 / ICPB 4128</strain>
    </source>
</reference>
<dbReference type="InterPro" id="IPR009003">
    <property type="entry name" value="Peptidase_S1_PA"/>
</dbReference>
<dbReference type="Gene3D" id="2.40.10.120">
    <property type="match status" value="1"/>
</dbReference>